<proteinExistence type="predicted"/>
<gene>
    <name evidence="1" type="ORF">INT44_007155</name>
</gene>
<comment type="caution">
    <text evidence="1">The sequence shown here is derived from an EMBL/GenBank/DDBJ whole genome shotgun (WGS) entry which is preliminary data.</text>
</comment>
<dbReference type="AlphaFoldDB" id="A0A8H7PGJ4"/>
<evidence type="ECO:0000313" key="2">
    <source>
        <dbReference type="Proteomes" id="UP000612746"/>
    </source>
</evidence>
<accession>A0A8H7PGJ4</accession>
<dbReference type="EMBL" id="JAEPRA010000018">
    <property type="protein sequence ID" value="KAG2173564.1"/>
    <property type="molecule type" value="Genomic_DNA"/>
</dbReference>
<protein>
    <submittedName>
        <fullName evidence="1">Uncharacterized protein</fullName>
    </submittedName>
</protein>
<sequence>MSASPKQLPEASSLMALWCQFKAWFAPAQHGSVTVDPRLHMVHTHNTAKSQRLRRRTLTAYELPDATVPSQVCIETC</sequence>
<keyword evidence="2" id="KW-1185">Reference proteome</keyword>
<evidence type="ECO:0000313" key="1">
    <source>
        <dbReference type="EMBL" id="KAG2173564.1"/>
    </source>
</evidence>
<dbReference type="Proteomes" id="UP000612746">
    <property type="component" value="Unassembled WGS sequence"/>
</dbReference>
<reference evidence="1" key="1">
    <citation type="submission" date="2020-12" db="EMBL/GenBank/DDBJ databases">
        <title>Metabolic potential, ecology and presence of endohyphal bacteria is reflected in genomic diversity of Mucoromycotina.</title>
        <authorList>
            <person name="Muszewska A."/>
            <person name="Okrasinska A."/>
            <person name="Steczkiewicz K."/>
            <person name="Drgas O."/>
            <person name="Orlowska M."/>
            <person name="Perlinska-Lenart U."/>
            <person name="Aleksandrzak-Piekarczyk T."/>
            <person name="Szatraj K."/>
            <person name="Zielenkiewicz U."/>
            <person name="Pilsyk S."/>
            <person name="Malc E."/>
            <person name="Mieczkowski P."/>
            <person name="Kruszewska J.S."/>
            <person name="Biernat P."/>
            <person name="Pawlowska J."/>
        </authorList>
    </citation>
    <scope>NUCLEOTIDE SEQUENCE</scope>
    <source>
        <strain evidence="1">WA0000051536</strain>
    </source>
</reference>
<organism evidence="1 2">
    <name type="scientific">Umbelopsis vinacea</name>
    <dbReference type="NCBI Taxonomy" id="44442"/>
    <lineage>
        <taxon>Eukaryota</taxon>
        <taxon>Fungi</taxon>
        <taxon>Fungi incertae sedis</taxon>
        <taxon>Mucoromycota</taxon>
        <taxon>Mucoromycotina</taxon>
        <taxon>Umbelopsidomycetes</taxon>
        <taxon>Umbelopsidales</taxon>
        <taxon>Umbelopsidaceae</taxon>
        <taxon>Umbelopsis</taxon>
    </lineage>
</organism>
<name>A0A8H7PGJ4_9FUNG</name>